<protein>
    <submittedName>
        <fullName evidence="2">Uncharacterized protein</fullName>
    </submittedName>
</protein>
<dbReference type="AlphaFoldDB" id="A0A4S4F4Y2"/>
<proteinExistence type="predicted"/>
<evidence type="ECO:0000313" key="2">
    <source>
        <dbReference type="EMBL" id="THG24044.1"/>
    </source>
</evidence>
<dbReference type="Proteomes" id="UP000306798">
    <property type="component" value="Unassembled WGS sequence"/>
</dbReference>
<evidence type="ECO:0000313" key="3">
    <source>
        <dbReference type="Proteomes" id="UP000306798"/>
    </source>
</evidence>
<comment type="caution">
    <text evidence="2">The sequence shown here is derived from an EMBL/GenBank/DDBJ whole genome shotgun (WGS) entry which is preliminary data.</text>
</comment>
<organism evidence="2 3">
    <name type="scientific">Bifidobacterium pseudolongum</name>
    <dbReference type="NCBI Taxonomy" id="1694"/>
    <lineage>
        <taxon>Bacteria</taxon>
        <taxon>Bacillati</taxon>
        <taxon>Actinomycetota</taxon>
        <taxon>Actinomycetes</taxon>
        <taxon>Bifidobacteriales</taxon>
        <taxon>Bifidobacteriaceae</taxon>
        <taxon>Bifidobacterium</taxon>
    </lineage>
</organism>
<sequence length="119" mass="13528">MNTFIAHVWLWLARPRLLSELRYAQRILERMAACDTSEERGVLRLMALGAYESIDVQLADVTAGYPSAGPVGRRTIIGVEGYASRVMRRLHEQALHQKRDERERHDAHCGNDTARGEGR</sequence>
<accession>A0A4S4F4Y2</accession>
<name>A0A4S4F4Y2_9BIFI</name>
<feature type="region of interest" description="Disordered" evidence="1">
    <location>
        <begin position="93"/>
        <end position="119"/>
    </location>
</feature>
<evidence type="ECO:0000256" key="1">
    <source>
        <dbReference type="SAM" id="MobiDB-lite"/>
    </source>
</evidence>
<reference evidence="2 3" key="1">
    <citation type="submission" date="2019-04" db="EMBL/GenBank/DDBJ databases">
        <title>Microbes associate with the intestines of laboratory mice.</title>
        <authorList>
            <person name="Navarre W."/>
            <person name="Wong E."/>
            <person name="Huang K.C."/>
            <person name="Tropini C."/>
            <person name="Ng K."/>
            <person name="Yu B."/>
        </authorList>
    </citation>
    <scope>NUCLEOTIDE SEQUENCE [LARGE SCALE GENOMIC DNA]</scope>
    <source>
        <strain evidence="2 3">NM87_A27A</strain>
    </source>
</reference>
<gene>
    <name evidence="2" type="ORF">E5991_09320</name>
</gene>
<dbReference type="RefSeq" id="WP_136511773.1">
    <property type="nucleotide sequence ID" value="NZ_SSTF01000040.1"/>
</dbReference>
<dbReference type="EMBL" id="SSTF01000040">
    <property type="protein sequence ID" value="THG24044.1"/>
    <property type="molecule type" value="Genomic_DNA"/>
</dbReference>